<dbReference type="EMBL" id="JAMKFB020000012">
    <property type="protein sequence ID" value="KAL0178910.1"/>
    <property type="molecule type" value="Genomic_DNA"/>
</dbReference>
<protein>
    <submittedName>
        <fullName evidence="1">Uncharacterized protein</fullName>
    </submittedName>
</protein>
<dbReference type="Gene3D" id="2.60.40.10">
    <property type="entry name" value="Immunoglobulins"/>
    <property type="match status" value="1"/>
</dbReference>
<evidence type="ECO:0000313" key="1">
    <source>
        <dbReference type="EMBL" id="KAL0178910.1"/>
    </source>
</evidence>
<feature type="non-terminal residue" evidence="1">
    <location>
        <position position="1"/>
    </location>
</feature>
<name>A0ABD0PYM3_CIRMR</name>
<gene>
    <name evidence="1" type="ORF">M9458_024352</name>
</gene>
<keyword evidence="2" id="KW-1185">Reference proteome</keyword>
<comment type="caution">
    <text evidence="1">The sequence shown here is derived from an EMBL/GenBank/DDBJ whole genome shotgun (WGS) entry which is preliminary data.</text>
</comment>
<dbReference type="Proteomes" id="UP001529510">
    <property type="component" value="Unassembled WGS sequence"/>
</dbReference>
<feature type="non-terminal residue" evidence="1">
    <location>
        <position position="95"/>
    </location>
</feature>
<dbReference type="SUPFAM" id="SSF48726">
    <property type="entry name" value="Immunoglobulin"/>
    <property type="match status" value="1"/>
</dbReference>
<reference evidence="1 2" key="1">
    <citation type="submission" date="2024-05" db="EMBL/GenBank/DDBJ databases">
        <title>Genome sequencing and assembly of Indian major carp, Cirrhinus mrigala (Hamilton, 1822).</title>
        <authorList>
            <person name="Mohindra V."/>
            <person name="Chowdhury L.M."/>
            <person name="Lal K."/>
            <person name="Jena J.K."/>
        </authorList>
    </citation>
    <scope>NUCLEOTIDE SEQUENCE [LARGE SCALE GENOMIC DNA]</scope>
    <source>
        <strain evidence="1">CM1030</strain>
        <tissue evidence="1">Blood</tissue>
    </source>
</reference>
<organism evidence="1 2">
    <name type="scientific">Cirrhinus mrigala</name>
    <name type="common">Mrigala</name>
    <dbReference type="NCBI Taxonomy" id="683832"/>
    <lineage>
        <taxon>Eukaryota</taxon>
        <taxon>Metazoa</taxon>
        <taxon>Chordata</taxon>
        <taxon>Craniata</taxon>
        <taxon>Vertebrata</taxon>
        <taxon>Euteleostomi</taxon>
        <taxon>Actinopterygii</taxon>
        <taxon>Neopterygii</taxon>
        <taxon>Teleostei</taxon>
        <taxon>Ostariophysi</taxon>
        <taxon>Cypriniformes</taxon>
        <taxon>Cyprinidae</taxon>
        <taxon>Labeoninae</taxon>
        <taxon>Labeonini</taxon>
        <taxon>Cirrhinus</taxon>
    </lineage>
</organism>
<dbReference type="InterPro" id="IPR036179">
    <property type="entry name" value="Ig-like_dom_sf"/>
</dbReference>
<dbReference type="InterPro" id="IPR013783">
    <property type="entry name" value="Ig-like_fold"/>
</dbReference>
<dbReference type="AlphaFoldDB" id="A0ABD0PYM3"/>
<sequence>SPPQPSIKIYGGLWMGDTITIVCSTLHTCPYSKPNITLNSIEGSDETDNEHIKDGLWKFTLTRTSVTNAENVTVDCTITYYGGITVTATKSKNAR</sequence>
<accession>A0ABD0PYM3</accession>
<dbReference type="PANTHER" id="PTHR46484">
    <property type="entry name" value="SI:CH211-171H4.5-RELATED"/>
    <property type="match status" value="1"/>
</dbReference>
<proteinExistence type="predicted"/>
<dbReference type="PANTHER" id="PTHR46484:SF1">
    <property type="entry name" value="SCHWANN CELL MYELIN PROTEIN-RELATED"/>
    <property type="match status" value="1"/>
</dbReference>
<evidence type="ECO:0000313" key="2">
    <source>
        <dbReference type="Proteomes" id="UP001529510"/>
    </source>
</evidence>